<feature type="domain" description="C2H2-type" evidence="6">
    <location>
        <begin position="136"/>
        <end position="163"/>
    </location>
</feature>
<feature type="domain" description="C2H2-type" evidence="6">
    <location>
        <begin position="13"/>
        <end position="41"/>
    </location>
</feature>
<protein>
    <recommendedName>
        <fullName evidence="6">C2H2-type domain-containing protein</fullName>
    </recommendedName>
</protein>
<evidence type="ECO:0000256" key="4">
    <source>
        <dbReference type="ARBA" id="ARBA00022833"/>
    </source>
</evidence>
<evidence type="ECO:0000313" key="7">
    <source>
        <dbReference type="EMBL" id="KAK9502371.1"/>
    </source>
</evidence>
<evidence type="ECO:0000313" key="8">
    <source>
        <dbReference type="Proteomes" id="UP001461498"/>
    </source>
</evidence>
<evidence type="ECO:0000256" key="1">
    <source>
        <dbReference type="ARBA" id="ARBA00022723"/>
    </source>
</evidence>
<dbReference type="PANTHER" id="PTHR24379:SF121">
    <property type="entry name" value="C2H2-TYPE DOMAIN-CONTAINING PROTEIN"/>
    <property type="match status" value="1"/>
</dbReference>
<dbReference type="PANTHER" id="PTHR24379">
    <property type="entry name" value="KRAB AND ZINC FINGER DOMAIN-CONTAINING"/>
    <property type="match status" value="1"/>
</dbReference>
<dbReference type="AlphaFoldDB" id="A0AAW1CU33"/>
<sequence length="192" mass="23072">MLSVLIIEGMGDFRCKHCNKAYTRLGNMRRHERYECLGSLPRFRCSICSHTSRRKHDLQRHIFCALMKFYCDKCPKSYRFKKGLRRHEKYECGMEAKFFCTECPYKAKRSDNLSVHIALRHDYPRMQKLVRCSQRFICDICSKVYRHQGNLNRHKKYECGVEAKFYCDYCDYKAKRVDSLASHIALRHNSWK</sequence>
<gene>
    <name evidence="7" type="ORF">O3M35_011158</name>
</gene>
<evidence type="ECO:0000256" key="2">
    <source>
        <dbReference type="ARBA" id="ARBA00022737"/>
    </source>
</evidence>
<name>A0AAW1CU33_9HEMI</name>
<dbReference type="GO" id="GO:0008270">
    <property type="term" value="F:zinc ion binding"/>
    <property type="evidence" value="ECO:0007669"/>
    <property type="project" value="UniProtKB-KW"/>
</dbReference>
<dbReference type="EMBL" id="JAPXFL010000008">
    <property type="protein sequence ID" value="KAK9502371.1"/>
    <property type="molecule type" value="Genomic_DNA"/>
</dbReference>
<dbReference type="InterPro" id="IPR036236">
    <property type="entry name" value="Znf_C2H2_sf"/>
</dbReference>
<dbReference type="PROSITE" id="PS50157">
    <property type="entry name" value="ZINC_FINGER_C2H2_2"/>
    <property type="match status" value="3"/>
</dbReference>
<organism evidence="7 8">
    <name type="scientific">Rhynocoris fuscipes</name>
    <dbReference type="NCBI Taxonomy" id="488301"/>
    <lineage>
        <taxon>Eukaryota</taxon>
        <taxon>Metazoa</taxon>
        <taxon>Ecdysozoa</taxon>
        <taxon>Arthropoda</taxon>
        <taxon>Hexapoda</taxon>
        <taxon>Insecta</taxon>
        <taxon>Pterygota</taxon>
        <taxon>Neoptera</taxon>
        <taxon>Paraneoptera</taxon>
        <taxon>Hemiptera</taxon>
        <taxon>Heteroptera</taxon>
        <taxon>Panheteroptera</taxon>
        <taxon>Cimicomorpha</taxon>
        <taxon>Reduviidae</taxon>
        <taxon>Harpactorinae</taxon>
        <taxon>Harpactorini</taxon>
        <taxon>Rhynocoris</taxon>
    </lineage>
</organism>
<evidence type="ECO:0000256" key="3">
    <source>
        <dbReference type="ARBA" id="ARBA00022771"/>
    </source>
</evidence>
<dbReference type="SUPFAM" id="SSF57667">
    <property type="entry name" value="beta-beta-alpha zinc fingers"/>
    <property type="match status" value="3"/>
</dbReference>
<keyword evidence="1" id="KW-0479">Metal-binding</keyword>
<accession>A0AAW1CU33</accession>
<reference evidence="7 8" key="1">
    <citation type="submission" date="2022-12" db="EMBL/GenBank/DDBJ databases">
        <title>Chromosome-level genome assembly of true bugs.</title>
        <authorList>
            <person name="Ma L."/>
            <person name="Li H."/>
        </authorList>
    </citation>
    <scope>NUCLEOTIDE SEQUENCE [LARGE SCALE GENOMIC DNA]</scope>
    <source>
        <strain evidence="7">Lab_2022b</strain>
    </source>
</reference>
<keyword evidence="8" id="KW-1185">Reference proteome</keyword>
<evidence type="ECO:0000259" key="6">
    <source>
        <dbReference type="PROSITE" id="PS50157"/>
    </source>
</evidence>
<dbReference type="InterPro" id="IPR013087">
    <property type="entry name" value="Znf_C2H2_type"/>
</dbReference>
<keyword evidence="4" id="KW-0862">Zinc</keyword>
<keyword evidence="2" id="KW-0677">Repeat</keyword>
<feature type="domain" description="C2H2-type" evidence="6">
    <location>
        <begin position="69"/>
        <end position="96"/>
    </location>
</feature>
<dbReference type="Gene3D" id="3.30.160.60">
    <property type="entry name" value="Classic Zinc Finger"/>
    <property type="match status" value="3"/>
</dbReference>
<dbReference type="Pfam" id="PF00096">
    <property type="entry name" value="zf-C2H2"/>
    <property type="match status" value="3"/>
</dbReference>
<dbReference type="SMART" id="SM00355">
    <property type="entry name" value="ZnF_C2H2"/>
    <property type="match status" value="6"/>
</dbReference>
<proteinExistence type="predicted"/>
<comment type="caution">
    <text evidence="7">The sequence shown here is derived from an EMBL/GenBank/DDBJ whole genome shotgun (WGS) entry which is preliminary data.</text>
</comment>
<evidence type="ECO:0000256" key="5">
    <source>
        <dbReference type="PROSITE-ProRule" id="PRU00042"/>
    </source>
</evidence>
<keyword evidence="3 5" id="KW-0863">Zinc-finger</keyword>
<dbReference type="Proteomes" id="UP001461498">
    <property type="component" value="Unassembled WGS sequence"/>
</dbReference>